<evidence type="ECO:0000313" key="1">
    <source>
        <dbReference type="EMBL" id="ACU54794.1"/>
    </source>
</evidence>
<dbReference type="InterPro" id="IPR029058">
    <property type="entry name" value="AB_hydrolase_fold"/>
</dbReference>
<dbReference type="HOGENOM" id="CLU_1192716_0_0_11"/>
<dbReference type="ESTHER" id="acifd-c7m1p7">
    <property type="family name" value="6_AlphaBeta_hydrolase"/>
</dbReference>
<dbReference type="RefSeq" id="WP_015799271.1">
    <property type="nucleotide sequence ID" value="NC_013124.1"/>
</dbReference>
<dbReference type="OrthoDB" id="3210164at2"/>
<dbReference type="KEGG" id="afo:Afer_1883"/>
<dbReference type="Proteomes" id="UP000000771">
    <property type="component" value="Chromosome"/>
</dbReference>
<protein>
    <recommendedName>
        <fullName evidence="3">AB hydrolase-1 domain-containing protein</fullName>
    </recommendedName>
</protein>
<accession>C7M1P7</accession>
<reference evidence="1 2" key="1">
    <citation type="journal article" date="2009" name="Stand. Genomic Sci.">
        <title>Complete genome sequence of Acidimicrobium ferrooxidans type strain (ICP).</title>
        <authorList>
            <person name="Clum A."/>
            <person name="Nolan M."/>
            <person name="Lang E."/>
            <person name="Glavina Del Rio T."/>
            <person name="Tice H."/>
            <person name="Copeland A."/>
            <person name="Cheng J.F."/>
            <person name="Lucas S."/>
            <person name="Chen F."/>
            <person name="Bruce D."/>
            <person name="Goodwin L."/>
            <person name="Pitluck S."/>
            <person name="Ivanova N."/>
            <person name="Mavrommatis K."/>
            <person name="Mikhailova N."/>
            <person name="Pati A."/>
            <person name="Chen A."/>
            <person name="Palaniappan K."/>
            <person name="Goker M."/>
            <person name="Spring S."/>
            <person name="Land M."/>
            <person name="Hauser L."/>
            <person name="Chang Y.J."/>
            <person name="Jeffries C.C."/>
            <person name="Chain P."/>
            <person name="Bristow J."/>
            <person name="Eisen J.A."/>
            <person name="Markowitz V."/>
            <person name="Hugenholtz P."/>
            <person name="Kyrpides N.C."/>
            <person name="Klenk H.P."/>
            <person name="Lapidus A."/>
        </authorList>
    </citation>
    <scope>NUCLEOTIDE SEQUENCE [LARGE SCALE GENOMIC DNA]</scope>
    <source>
        <strain evidence="2">DSM 10331 / JCM 15462 / NBRC 103882 / ICP</strain>
    </source>
</reference>
<dbReference type="eggNOG" id="COG2267">
    <property type="taxonomic scope" value="Bacteria"/>
</dbReference>
<sequence length="232" mass="25005">MDQVSHLEATVRVGHDARLVTWYRWSPTATWVVIVEPGATHDYLVPVIDQLGAATYDPIGNGRSRHLPPDAIGRIGRNLAADELAAILEALPGPRRLVSHHSACIAALDILALVPELLSEMVLVAPRLGPPPARLDPFATEHASSPWHDATRAWISADPRPLEHWRTEVAPSVRDALRVPASTSTVAVRALVDADDTEARTLAETLGVPTEVFPGRDLALADSSRLVAALAR</sequence>
<dbReference type="AlphaFoldDB" id="C7M1P7"/>
<keyword evidence="2" id="KW-1185">Reference proteome</keyword>
<dbReference type="STRING" id="525909.Afer_1883"/>
<evidence type="ECO:0000313" key="2">
    <source>
        <dbReference type="Proteomes" id="UP000000771"/>
    </source>
</evidence>
<organism evidence="1 2">
    <name type="scientific">Acidimicrobium ferrooxidans (strain DSM 10331 / JCM 15462 / NBRC 103882 / ICP)</name>
    <dbReference type="NCBI Taxonomy" id="525909"/>
    <lineage>
        <taxon>Bacteria</taxon>
        <taxon>Bacillati</taxon>
        <taxon>Actinomycetota</taxon>
        <taxon>Acidimicrobiia</taxon>
        <taxon>Acidimicrobiales</taxon>
        <taxon>Acidimicrobiaceae</taxon>
        <taxon>Acidimicrobium</taxon>
    </lineage>
</organism>
<evidence type="ECO:0008006" key="3">
    <source>
        <dbReference type="Google" id="ProtNLM"/>
    </source>
</evidence>
<dbReference type="SUPFAM" id="SSF53474">
    <property type="entry name" value="alpha/beta-Hydrolases"/>
    <property type="match status" value="1"/>
</dbReference>
<dbReference type="EMBL" id="CP001631">
    <property type="protein sequence ID" value="ACU54794.1"/>
    <property type="molecule type" value="Genomic_DNA"/>
</dbReference>
<proteinExistence type="predicted"/>
<name>C7M1P7_ACIFD</name>
<gene>
    <name evidence="1" type="ordered locus">Afer_1883</name>
</gene>
<dbReference type="Gene3D" id="3.40.50.1820">
    <property type="entry name" value="alpha/beta hydrolase"/>
    <property type="match status" value="1"/>
</dbReference>